<dbReference type="InterPro" id="IPR006914">
    <property type="entry name" value="VENN_dom"/>
</dbReference>
<comment type="subcellular location">
    <subcellularLocation>
        <location evidence="1">Target cell</location>
        <location evidence="1">Target cell cytoplasm</location>
    </subcellularLocation>
</comment>
<evidence type="ECO:0000256" key="4">
    <source>
        <dbReference type="ARBA" id="ARBA00023026"/>
    </source>
</evidence>
<evidence type="ECO:0000313" key="7">
    <source>
        <dbReference type="EMBL" id="QNT59378.1"/>
    </source>
</evidence>
<proteinExistence type="predicted"/>
<dbReference type="GO" id="GO:0090729">
    <property type="term" value="F:toxin activity"/>
    <property type="evidence" value="ECO:0007669"/>
    <property type="project" value="UniProtKB-KW"/>
</dbReference>
<evidence type="ECO:0000259" key="6">
    <source>
        <dbReference type="Pfam" id="PF04829"/>
    </source>
</evidence>
<protein>
    <submittedName>
        <fullName evidence="7">Pre-toxin domain with VENN motif family protein</fullName>
    </submittedName>
</protein>
<dbReference type="Proteomes" id="UP000516412">
    <property type="component" value="Chromosome"/>
</dbReference>
<evidence type="ECO:0000256" key="5">
    <source>
        <dbReference type="SAM" id="MobiDB-lite"/>
    </source>
</evidence>
<dbReference type="KEGG" id="nmus:H7A79_0204"/>
<dbReference type="RefSeq" id="WP_187000800.1">
    <property type="nucleotide sequence ID" value="NZ_CP060414.2"/>
</dbReference>
<keyword evidence="3" id="KW-1266">Target cell cytoplasm</keyword>
<dbReference type="AlphaFoldDB" id="A0A7H1MCL3"/>
<feature type="domain" description="VENN motif-containing" evidence="6">
    <location>
        <begin position="78"/>
        <end position="127"/>
    </location>
</feature>
<keyword evidence="4" id="KW-0843">Virulence</keyword>
<name>A0A7H1MCL3_9NEIS</name>
<evidence type="ECO:0000256" key="1">
    <source>
        <dbReference type="ARBA" id="ARBA00004219"/>
    </source>
</evidence>
<dbReference type="Pfam" id="PF04829">
    <property type="entry name" value="PT-VENN"/>
    <property type="match status" value="1"/>
</dbReference>
<keyword evidence="8" id="KW-1185">Reference proteome</keyword>
<reference evidence="7" key="1">
    <citation type="submission" date="2024-06" db="EMBL/GenBank/DDBJ databases">
        <title>Complete Genome Sequence of mouse commensal type strain Neisseria musculi.</title>
        <authorList>
            <person name="Thapa E."/>
            <person name="Aluvathingal J."/>
            <person name="Nadendla S."/>
            <person name="Mehta A."/>
            <person name="Tettelin H."/>
            <person name="Weyand N.J."/>
        </authorList>
    </citation>
    <scope>NUCLEOTIDE SEQUENCE</scope>
    <source>
        <strain evidence="7">NW831</strain>
    </source>
</reference>
<accession>A0A7H1MCL3</accession>
<keyword evidence="2" id="KW-0800">Toxin</keyword>
<feature type="region of interest" description="Disordered" evidence="5">
    <location>
        <begin position="265"/>
        <end position="298"/>
    </location>
</feature>
<dbReference type="EMBL" id="CP060414">
    <property type="protein sequence ID" value="QNT59378.1"/>
    <property type="molecule type" value="Genomic_DNA"/>
</dbReference>
<organism evidence="7 8">
    <name type="scientific">Neisseria musculi</name>
    <dbReference type="NCBI Taxonomy" id="1815583"/>
    <lineage>
        <taxon>Bacteria</taxon>
        <taxon>Pseudomonadati</taxon>
        <taxon>Pseudomonadota</taxon>
        <taxon>Betaproteobacteria</taxon>
        <taxon>Neisseriales</taxon>
        <taxon>Neisseriaceae</taxon>
        <taxon>Neisseria</taxon>
    </lineage>
</organism>
<evidence type="ECO:0000313" key="8">
    <source>
        <dbReference type="Proteomes" id="UP000516412"/>
    </source>
</evidence>
<sequence>MNTAGPYTAEIIGRTFGQHGSHPNKGLQLIGHALNSGVSAAVNGGSFAAGAVSGAGSEPAVKALTQTLYGKEAAADPGALGEKEKTLVSGLSAAFGAVSGGLAGGSALNAQIGAVAGKNAVENNYLLANPKAELLKTSGCKTKAECERLRRLYERGEMTAAKNIGAPVVDTFLATLFPAYDFGSSYAQADTSEEKMLAFIALVPGEKLGRTAANALEKTVDLLKNGKTSEAYRYFQVMADGLKHDHVPLAMAADSGNVRIPKGGIPSQAMASKGNKAGTIGNNTRGEKSKGSSIPVPEPRKIVLTDGSTLTYHSNPKHTPGNRGSRQGLTASIEPSNSIVLFKNSVPSKAGARVAYDKDTNTVHQFFSDADGKIYHWSGTLDRNRIDKLNIETRRKLGIPGK</sequence>
<evidence type="ECO:0000256" key="2">
    <source>
        <dbReference type="ARBA" id="ARBA00022656"/>
    </source>
</evidence>
<gene>
    <name evidence="7" type="ORF">H7A79_0204</name>
</gene>
<evidence type="ECO:0000256" key="3">
    <source>
        <dbReference type="ARBA" id="ARBA00022913"/>
    </source>
</evidence>